<dbReference type="OrthoDB" id="8249012at2759"/>
<dbReference type="InterPro" id="IPR010856">
    <property type="entry name" value="Gig2-like"/>
</dbReference>
<proteinExistence type="predicted"/>
<dbReference type="EMBL" id="JAACJJ010000058">
    <property type="protein sequence ID" value="KAF5309928.1"/>
    <property type="molecule type" value="Genomic_DNA"/>
</dbReference>
<sequence length="524" mass="57246">MWRSWTINRQTGSTLFSFSPPSPPASLTAIIIAMSARTTRLLAGMQRRTMMHSAAATSAATATATATRAAKSEGSIADIFTSLTNEEHNELPDRFADLKKELWKDSLVESWRQVLTELEPAVEEIAAKGSDIIPRFTYEEIQAGLSAPQIAQVKTAGTVIVTGGVPSEVALGWKQSIRDYAALNKERVKGFPPDNIQVYEIYNSQAQIHARTHPSLITTQRFLLSLWHTSDPATAVDLGAPISYFDRLRIRVPGDAQFTLGPHIDGGSVERWEDGGMRRVFGRILEGGGAWRGHDPFDVTPRIGARQDLYNASNACSIFRAWQGWTSLSSTGPGEGTLRVLPMLALASAYVSLRPFFRPKNAQSASLAFDDWTVDLDTPAFPGSSIGKTQELNARTHPHLRLGRTMVSVPGVEPGDQVYWHCDTVHAVEGRHGGSGDSSVLYIPAVPLTVHNASYLRDQRINFFAGLPPHDFPGGEGESNFVGRATAADIHSEEGRRMLGLDTFPLTGSKTRDEFIKKVNEALA</sequence>
<reference evidence="1 2" key="1">
    <citation type="journal article" date="2020" name="ISME J.">
        <title>Uncovering the hidden diversity of litter-decomposition mechanisms in mushroom-forming fungi.</title>
        <authorList>
            <person name="Floudas D."/>
            <person name="Bentzer J."/>
            <person name="Ahren D."/>
            <person name="Johansson T."/>
            <person name="Persson P."/>
            <person name="Tunlid A."/>
        </authorList>
    </citation>
    <scope>NUCLEOTIDE SEQUENCE [LARGE SCALE GENOMIC DNA]</scope>
    <source>
        <strain evidence="1 2">CBS 101986</strain>
    </source>
</reference>
<dbReference type="Pfam" id="PF07350">
    <property type="entry name" value="Gig2-like"/>
    <property type="match status" value="1"/>
</dbReference>
<comment type="caution">
    <text evidence="1">The sequence shown here is derived from an EMBL/GenBank/DDBJ whole genome shotgun (WGS) entry which is preliminary data.</text>
</comment>
<evidence type="ECO:0000313" key="1">
    <source>
        <dbReference type="EMBL" id="KAF5309928.1"/>
    </source>
</evidence>
<dbReference type="SUPFAM" id="SSF51197">
    <property type="entry name" value="Clavaminate synthase-like"/>
    <property type="match status" value="1"/>
</dbReference>
<accession>A0A8H5ERZ1</accession>
<protein>
    <recommendedName>
        <fullName evidence="3">DUF1479-domain-containing protein</fullName>
    </recommendedName>
</protein>
<name>A0A8H5ERZ1_9AGAR</name>
<keyword evidence="2" id="KW-1185">Reference proteome</keyword>
<evidence type="ECO:0008006" key="3">
    <source>
        <dbReference type="Google" id="ProtNLM"/>
    </source>
</evidence>
<dbReference type="PANTHER" id="PTHR30613:SF1">
    <property type="entry name" value="DUF1479 DOMAIN PROTEIN (AFU_ORTHOLOGUE AFUA_5G09280)"/>
    <property type="match status" value="1"/>
</dbReference>
<dbReference type="Proteomes" id="UP000567179">
    <property type="component" value="Unassembled WGS sequence"/>
</dbReference>
<dbReference type="PANTHER" id="PTHR30613">
    <property type="entry name" value="UNCHARACTERIZED PROTEIN YBIU-RELATED"/>
    <property type="match status" value="1"/>
</dbReference>
<dbReference type="InterPro" id="IPR027443">
    <property type="entry name" value="IPNS-like_sf"/>
</dbReference>
<dbReference type="AlphaFoldDB" id="A0A8H5ERZ1"/>
<gene>
    <name evidence="1" type="ORF">D9619_010556</name>
</gene>
<dbReference type="Gene3D" id="2.60.120.330">
    <property type="entry name" value="B-lactam Antibiotic, Isopenicillin N Synthase, Chain"/>
    <property type="match status" value="1"/>
</dbReference>
<evidence type="ECO:0000313" key="2">
    <source>
        <dbReference type="Proteomes" id="UP000567179"/>
    </source>
</evidence>
<organism evidence="1 2">
    <name type="scientific">Psilocybe cf. subviscida</name>
    <dbReference type="NCBI Taxonomy" id="2480587"/>
    <lineage>
        <taxon>Eukaryota</taxon>
        <taxon>Fungi</taxon>
        <taxon>Dikarya</taxon>
        <taxon>Basidiomycota</taxon>
        <taxon>Agaricomycotina</taxon>
        <taxon>Agaricomycetes</taxon>
        <taxon>Agaricomycetidae</taxon>
        <taxon>Agaricales</taxon>
        <taxon>Agaricineae</taxon>
        <taxon>Strophariaceae</taxon>
        <taxon>Psilocybe</taxon>
    </lineage>
</organism>